<reference evidence="2 3" key="1">
    <citation type="submission" date="2023-10" db="EMBL/GenBank/DDBJ databases">
        <title>Sorlinia euscelidii gen. nov., sp. nov., an acetic acid bacteria isolated from the gut of Euscelidius variegatus emitter.</title>
        <authorList>
            <person name="Michoud G."/>
            <person name="Marasco R."/>
            <person name="Seferji K."/>
            <person name="Gonella E."/>
            <person name="Garuglieri E."/>
            <person name="Alma A."/>
            <person name="Mapelli F."/>
            <person name="Borin S."/>
            <person name="Daffonchio D."/>
            <person name="Crotti E."/>
        </authorList>
    </citation>
    <scope>NUCLEOTIDE SEQUENCE [LARGE SCALE GENOMIC DNA]</scope>
    <source>
        <strain evidence="2 3">EV16P</strain>
    </source>
</reference>
<feature type="compositionally biased region" description="Basic residues" evidence="1">
    <location>
        <begin position="48"/>
        <end position="57"/>
    </location>
</feature>
<evidence type="ECO:0000256" key="1">
    <source>
        <dbReference type="SAM" id="MobiDB-lite"/>
    </source>
</evidence>
<evidence type="ECO:0000313" key="2">
    <source>
        <dbReference type="EMBL" id="MEE8658264.1"/>
    </source>
</evidence>
<feature type="compositionally biased region" description="Basic residues" evidence="1">
    <location>
        <begin position="1"/>
        <end position="13"/>
    </location>
</feature>
<dbReference type="EMBL" id="JAWJZY010000002">
    <property type="protein sequence ID" value="MEE8658264.1"/>
    <property type="molecule type" value="Genomic_DNA"/>
</dbReference>
<feature type="region of interest" description="Disordered" evidence="1">
    <location>
        <begin position="1"/>
        <end position="91"/>
    </location>
</feature>
<comment type="caution">
    <text evidence="2">The sequence shown here is derived from an EMBL/GenBank/DDBJ whole genome shotgun (WGS) entry which is preliminary data.</text>
</comment>
<sequence length="172" mass="18665">MKQHISAPKKRGRQGVTEKKASSAMQQIMDDKVNASAGRVTSQPLKKPTSRKIKGKSGARDAATLQALDPSAPEAASPQRRSGRTRNRVTMSKADDDLIAVEALAQRYASEALRQLAEIARACDSDATRVAAIREILNRALGRSAPRRPTEKNAPETVPILKIVPYLNGTRD</sequence>
<name>A0ABU7U071_9PROT</name>
<dbReference type="Proteomes" id="UP001312908">
    <property type="component" value="Unassembled WGS sequence"/>
</dbReference>
<evidence type="ECO:0000313" key="3">
    <source>
        <dbReference type="Proteomes" id="UP001312908"/>
    </source>
</evidence>
<keyword evidence="3" id="KW-1185">Reference proteome</keyword>
<organism evidence="2 3">
    <name type="scientific">Sorlinia euscelidii</name>
    <dbReference type="NCBI Taxonomy" id="3081148"/>
    <lineage>
        <taxon>Bacteria</taxon>
        <taxon>Pseudomonadati</taxon>
        <taxon>Pseudomonadota</taxon>
        <taxon>Alphaproteobacteria</taxon>
        <taxon>Acetobacterales</taxon>
        <taxon>Acetobacteraceae</taxon>
        <taxon>Sorlinia</taxon>
    </lineage>
</organism>
<gene>
    <name evidence="2" type="ORF">DOFOFD_04485</name>
</gene>
<protein>
    <submittedName>
        <fullName evidence="2">Uncharacterized protein</fullName>
    </submittedName>
</protein>
<accession>A0ABU7U071</accession>
<proteinExistence type="predicted"/>